<name>A0A9D2UWG9_9ACTN</name>
<evidence type="ECO:0000313" key="1">
    <source>
        <dbReference type="EMBL" id="HJF65135.1"/>
    </source>
</evidence>
<organism evidence="1 2">
    <name type="scientific">Slackia equolifaciens</name>
    <dbReference type="NCBI Taxonomy" id="498718"/>
    <lineage>
        <taxon>Bacteria</taxon>
        <taxon>Bacillati</taxon>
        <taxon>Actinomycetota</taxon>
        <taxon>Coriobacteriia</taxon>
        <taxon>Eggerthellales</taxon>
        <taxon>Eggerthellaceae</taxon>
        <taxon>Slackia</taxon>
    </lineage>
</organism>
<reference evidence="1" key="2">
    <citation type="submission" date="2021-09" db="EMBL/GenBank/DDBJ databases">
        <authorList>
            <person name="Gilroy R."/>
        </authorList>
    </citation>
    <scope>NUCLEOTIDE SEQUENCE</scope>
    <source>
        <strain evidence="1">ChiGjej6B6-11269</strain>
    </source>
</reference>
<dbReference type="EMBL" id="DYWI01000050">
    <property type="protein sequence ID" value="HJF65135.1"/>
    <property type="molecule type" value="Genomic_DNA"/>
</dbReference>
<sequence length="452" mass="50127">MDDATLLKSIELVLDNTLGEAAQKRQLETQLSEELRTIRDTAFRAVIDQEKLRRSRGAQKAQEAVALYCSACVAKSKKALVMDARVPDVINYLERYNEFRGIQDRGILLTRIAQTIDLADKVCSTEFGTGVQDAFKEVANLFKADIAMVGSIGVGAPSSGKHQGEKTLMRGNSEATVSSSVEDVASEAFAETLNDVEASDLLDTPQAMKAELENRLRRASTAAQVRLDELAFCEAASIEGESLDVSSLPSFDGEITCTCVFDRHELQELLNEVLASFKTYSAVVRDNGVFAAFSDGSDFGNCVGLTSWWSAWDDWSAEAYGFDNSEYQGDIPGMRHVDGIASTVEEDEPRGDSLERSIERMREFNSRRYMGVFDDDFKQHVDAFWYGFRKLMEYANGMYAVDASAFHDYCSLLRKPIESQAFALGMKMNSVQLEDYLEKVSNLTKGLEVAHG</sequence>
<protein>
    <submittedName>
        <fullName evidence="1">Uncharacterized protein</fullName>
    </submittedName>
</protein>
<proteinExistence type="predicted"/>
<reference evidence="1" key="1">
    <citation type="journal article" date="2021" name="PeerJ">
        <title>Extensive microbial diversity within the chicken gut microbiome revealed by metagenomics and culture.</title>
        <authorList>
            <person name="Gilroy R."/>
            <person name="Ravi A."/>
            <person name="Getino M."/>
            <person name="Pursley I."/>
            <person name="Horton D.L."/>
            <person name="Alikhan N.F."/>
            <person name="Baker D."/>
            <person name="Gharbi K."/>
            <person name="Hall N."/>
            <person name="Watson M."/>
            <person name="Adriaenssens E.M."/>
            <person name="Foster-Nyarko E."/>
            <person name="Jarju S."/>
            <person name="Secka A."/>
            <person name="Antonio M."/>
            <person name="Oren A."/>
            <person name="Chaudhuri R.R."/>
            <person name="La Ragione R."/>
            <person name="Hildebrand F."/>
            <person name="Pallen M.J."/>
        </authorList>
    </citation>
    <scope>NUCLEOTIDE SEQUENCE</scope>
    <source>
        <strain evidence="1">ChiGjej6B6-11269</strain>
    </source>
</reference>
<gene>
    <name evidence="1" type="ORF">K8U77_03320</name>
</gene>
<dbReference type="Proteomes" id="UP000786989">
    <property type="component" value="Unassembled WGS sequence"/>
</dbReference>
<evidence type="ECO:0000313" key="2">
    <source>
        <dbReference type="Proteomes" id="UP000786989"/>
    </source>
</evidence>
<dbReference type="AlphaFoldDB" id="A0A9D2UWG9"/>
<comment type="caution">
    <text evidence="1">The sequence shown here is derived from an EMBL/GenBank/DDBJ whole genome shotgun (WGS) entry which is preliminary data.</text>
</comment>
<accession>A0A9D2UWG9</accession>